<dbReference type="InterPro" id="IPR019734">
    <property type="entry name" value="TPR_rpt"/>
</dbReference>
<dbReference type="AlphaFoldDB" id="A6G4H4"/>
<feature type="chain" id="PRO_5002695106" description="Tetratricopeptide repeat protein" evidence="2">
    <location>
        <begin position="40"/>
        <end position="589"/>
    </location>
</feature>
<dbReference type="EMBL" id="ABCS01000021">
    <property type="protein sequence ID" value="EDM79286.1"/>
    <property type="molecule type" value="Genomic_DNA"/>
</dbReference>
<comment type="caution">
    <text evidence="3">The sequence shown here is derived from an EMBL/GenBank/DDBJ whole genome shotgun (WGS) entry which is preliminary data.</text>
</comment>
<protein>
    <recommendedName>
        <fullName evidence="5">Tetratricopeptide repeat protein</fullName>
    </recommendedName>
</protein>
<keyword evidence="2" id="KW-0732">Signal</keyword>
<dbReference type="Pfam" id="PF14559">
    <property type="entry name" value="TPR_19"/>
    <property type="match status" value="1"/>
</dbReference>
<dbReference type="InterPro" id="IPR011990">
    <property type="entry name" value="TPR-like_helical_dom_sf"/>
</dbReference>
<evidence type="ECO:0000256" key="2">
    <source>
        <dbReference type="SAM" id="SignalP"/>
    </source>
</evidence>
<organism evidence="3 4">
    <name type="scientific">Plesiocystis pacifica SIR-1</name>
    <dbReference type="NCBI Taxonomy" id="391625"/>
    <lineage>
        <taxon>Bacteria</taxon>
        <taxon>Pseudomonadati</taxon>
        <taxon>Myxococcota</taxon>
        <taxon>Polyangia</taxon>
        <taxon>Nannocystales</taxon>
        <taxon>Nannocystaceae</taxon>
        <taxon>Plesiocystis</taxon>
    </lineage>
</organism>
<evidence type="ECO:0000313" key="3">
    <source>
        <dbReference type="EMBL" id="EDM79286.1"/>
    </source>
</evidence>
<evidence type="ECO:0000313" key="4">
    <source>
        <dbReference type="Proteomes" id="UP000005801"/>
    </source>
</evidence>
<evidence type="ECO:0008006" key="5">
    <source>
        <dbReference type="Google" id="ProtNLM"/>
    </source>
</evidence>
<proteinExistence type="predicted"/>
<name>A6G4H4_9BACT</name>
<gene>
    <name evidence="3" type="ORF">PPSIR1_04078</name>
</gene>
<dbReference type="STRING" id="391625.PPSIR1_04078"/>
<keyword evidence="4" id="KW-1185">Reference proteome</keyword>
<dbReference type="SUPFAM" id="SSF48452">
    <property type="entry name" value="TPR-like"/>
    <property type="match status" value="2"/>
</dbReference>
<evidence type="ECO:0000256" key="1">
    <source>
        <dbReference type="PROSITE-ProRule" id="PRU00339"/>
    </source>
</evidence>
<feature type="signal peptide" evidence="2">
    <location>
        <begin position="1"/>
        <end position="39"/>
    </location>
</feature>
<dbReference type="Gene3D" id="1.25.40.10">
    <property type="entry name" value="Tetratricopeptide repeat domain"/>
    <property type="match status" value="2"/>
</dbReference>
<dbReference type="Proteomes" id="UP000005801">
    <property type="component" value="Unassembled WGS sequence"/>
</dbReference>
<dbReference type="SMART" id="SM00028">
    <property type="entry name" value="TPR"/>
    <property type="match status" value="2"/>
</dbReference>
<dbReference type="PROSITE" id="PS50005">
    <property type="entry name" value="TPR"/>
    <property type="match status" value="1"/>
</dbReference>
<accession>A6G4H4</accession>
<keyword evidence="1" id="KW-0802">TPR repeat</keyword>
<reference evidence="3 4" key="1">
    <citation type="submission" date="2007-06" db="EMBL/GenBank/DDBJ databases">
        <authorList>
            <person name="Shimkets L."/>
            <person name="Ferriera S."/>
            <person name="Johnson J."/>
            <person name="Kravitz S."/>
            <person name="Beeson K."/>
            <person name="Sutton G."/>
            <person name="Rogers Y.-H."/>
            <person name="Friedman R."/>
            <person name="Frazier M."/>
            <person name="Venter J.C."/>
        </authorList>
    </citation>
    <scope>NUCLEOTIDE SEQUENCE [LARGE SCALE GENOMIC DNA]</scope>
    <source>
        <strain evidence="3 4">SIR-1</strain>
    </source>
</reference>
<sequence length="589" mass="65469">MYIGAMTASRPPKAIAPRRARVAATSLAALLLVGGCAYFQDTQSQMEEAETALAEGDESRAEQLYREVMRNKKSRDSEDARRALVSLLLQRAARMMETDSDSAMPIYRDVISLKPDSDEARIAYARALMKVERYTEAVDVLMEDKGCRGCKSLISVIYIESGNTNVRDGNYSEALEDYDLALSVNRDPLTVLAKVDTYTVGEYGTATDAYNFLDQALRLMPADQIGVQQVWWDKRQQVIYAAALRGEHDKLTGILELPDPRARVEDGQKKIDILNLRMYAASLQIYVKAYDLGTARGMQTFKDAEGQLSGEPLEALRKTLLGLYMQRIAAHVADGDTKQAIAMSEQALELDPTDRTLNLQHVIATAMRNSGSGRKLLADWEADPEYNRMRALVETAYALKMMGIGQFASARAATEKAERYAPELLETHLARAELQAETRFEGLRKSWAETFREMDQFNYPKARINHYGHALAELRVVQSLYTQEAARDYLRGPQVASRIQALDERIKAFYPFEAQLGTPGEAVIVLTRVDSPATKVSVKGPRQVHEVEVPENGQVELKLKMPGLALVGTAAGGEKAVFAEPGVKIFIPI</sequence>
<feature type="repeat" description="TPR" evidence="1">
    <location>
        <begin position="155"/>
        <end position="188"/>
    </location>
</feature>